<feature type="domain" description="Solute-binding protein family 5" evidence="3">
    <location>
        <begin position="64"/>
        <end position="427"/>
    </location>
</feature>
<organism evidence="4 5">
    <name type="scientific">Mesorhizobium opportunistum</name>
    <dbReference type="NCBI Taxonomy" id="593909"/>
    <lineage>
        <taxon>Bacteria</taxon>
        <taxon>Pseudomonadati</taxon>
        <taxon>Pseudomonadota</taxon>
        <taxon>Alphaproteobacteria</taxon>
        <taxon>Hyphomicrobiales</taxon>
        <taxon>Phyllobacteriaceae</taxon>
        <taxon>Mesorhizobium</taxon>
    </lineage>
</organism>
<dbReference type="PANTHER" id="PTHR30290">
    <property type="entry name" value="PERIPLASMIC BINDING COMPONENT OF ABC TRANSPORTER"/>
    <property type="match status" value="1"/>
</dbReference>
<dbReference type="Gene3D" id="3.10.105.10">
    <property type="entry name" value="Dipeptide-binding Protein, Domain 3"/>
    <property type="match status" value="1"/>
</dbReference>
<dbReference type="InterPro" id="IPR000914">
    <property type="entry name" value="SBP_5_dom"/>
</dbReference>
<dbReference type="InterPro" id="IPR039424">
    <property type="entry name" value="SBP_5"/>
</dbReference>
<dbReference type="Gene3D" id="3.40.190.10">
    <property type="entry name" value="Periplasmic binding protein-like II"/>
    <property type="match status" value="1"/>
</dbReference>
<reference evidence="4 5" key="1">
    <citation type="journal article" date="2024" name="Proc. Natl. Acad. Sci. U.S.A.">
        <title>The evolutionary genomics of adaptation to stress in wild rhizobium bacteria.</title>
        <authorList>
            <person name="Kehlet-Delgado H."/>
            <person name="Montoya A.P."/>
            <person name="Jensen K.T."/>
            <person name="Wendlandt C.E."/>
            <person name="Dexheimer C."/>
            <person name="Roberts M."/>
            <person name="Torres Martinez L."/>
            <person name="Friesen M.L."/>
            <person name="Griffitts J.S."/>
            <person name="Porter S.S."/>
        </authorList>
    </citation>
    <scope>NUCLEOTIDE SEQUENCE [LARGE SCALE GENOMIC DNA]</scope>
    <source>
        <strain evidence="4 5">M0729</strain>
    </source>
</reference>
<dbReference type="PIRSF" id="PIRSF002741">
    <property type="entry name" value="MppA"/>
    <property type="match status" value="1"/>
</dbReference>
<proteinExistence type="inferred from homology"/>
<sequence>MGMAGLPTVLASLAPISLHAQEGGTLRVAAGKAAGDLNPQKYNGLWSVQDLMFEPLVRYGSGGKFEPALATAWQLAQDGKSIRFDLRKGVTFQDGTPWDAKSMTWNLDRWIGKEDYFWLNVARLFSAYNVIDDRTVELKFKEPVIGLLNELSYVRPTRFLSPKAVDADGKYQKPIGTGPWMEESTGDDGSVFKRFDGYWGDKPTFTRLEIKVLPDSRGRMAALRAGDIDITGGDFLAPIKATEAATLIEAGIPVIIEQGTTAIVAGFNPQRNAALADRKVREAINIGFDRDAICKVLYKGFAQPAGNLFPDSVPLSGTRFAVPVRDVAKARALLEEAGWVGDGIRQKDGKPLQIELVVSEEQLAGSRSLGEIMQAQLGEAGIGVTIRSVDHASRHSDIPARNYDMALFSTFGAPYEPFGTVFGLLLSTYDNGVDGKLVMDPANLDPLVHAVQTASESAAPAAYQAIYDWMHQETAFLPLFYNPAIWAHTERVKGFRAPPTEYDMPYEGLTLQA</sequence>
<evidence type="ECO:0000313" key="4">
    <source>
        <dbReference type="EMBL" id="MER8937459.1"/>
    </source>
</evidence>
<evidence type="ECO:0000313" key="5">
    <source>
        <dbReference type="Proteomes" id="UP001464387"/>
    </source>
</evidence>
<protein>
    <submittedName>
        <fullName evidence="4">ABC transporter substrate-binding protein</fullName>
    </submittedName>
</protein>
<dbReference type="Proteomes" id="UP001464387">
    <property type="component" value="Unassembled WGS sequence"/>
</dbReference>
<keyword evidence="5" id="KW-1185">Reference proteome</keyword>
<dbReference type="RefSeq" id="WP_352571002.1">
    <property type="nucleotide sequence ID" value="NZ_JAMYMY010000074.1"/>
</dbReference>
<evidence type="ECO:0000256" key="2">
    <source>
        <dbReference type="ARBA" id="ARBA00005695"/>
    </source>
</evidence>
<dbReference type="SUPFAM" id="SSF53850">
    <property type="entry name" value="Periplasmic binding protein-like II"/>
    <property type="match status" value="1"/>
</dbReference>
<name>A0ABV1YQS8_9HYPH</name>
<evidence type="ECO:0000259" key="3">
    <source>
        <dbReference type="Pfam" id="PF00496"/>
    </source>
</evidence>
<evidence type="ECO:0000256" key="1">
    <source>
        <dbReference type="ARBA" id="ARBA00004418"/>
    </source>
</evidence>
<comment type="caution">
    <text evidence="4">The sequence shown here is derived from an EMBL/GenBank/DDBJ whole genome shotgun (WGS) entry which is preliminary data.</text>
</comment>
<comment type="subcellular location">
    <subcellularLocation>
        <location evidence="1">Periplasm</location>
    </subcellularLocation>
</comment>
<dbReference type="InterPro" id="IPR030678">
    <property type="entry name" value="Peptide/Ni-bd"/>
</dbReference>
<dbReference type="EMBL" id="JAMYPJ010000077">
    <property type="protein sequence ID" value="MER8937459.1"/>
    <property type="molecule type" value="Genomic_DNA"/>
</dbReference>
<gene>
    <name evidence="4" type="ORF">NKI33_31460</name>
</gene>
<accession>A0ABV1YQS8</accession>
<comment type="similarity">
    <text evidence="2">Belongs to the bacterial solute-binding protein 5 family.</text>
</comment>
<dbReference type="Pfam" id="PF00496">
    <property type="entry name" value="SBP_bac_5"/>
    <property type="match status" value="1"/>
</dbReference>